<organism evidence="1 2">
    <name type="scientific">Mycolicibacterium fortuitum subsp. acetamidolyticum</name>
    <dbReference type="NCBI Taxonomy" id="144550"/>
    <lineage>
        <taxon>Bacteria</taxon>
        <taxon>Bacillati</taxon>
        <taxon>Actinomycetota</taxon>
        <taxon>Actinomycetes</taxon>
        <taxon>Mycobacteriales</taxon>
        <taxon>Mycobacteriaceae</taxon>
        <taxon>Mycolicibacterium</taxon>
    </lineage>
</organism>
<reference evidence="1 2" key="1">
    <citation type="journal article" date="2016" name="Genome Announc.">
        <title>Draft Genome Sequences of Five Rapidly Growing Mycobacterium Species, M. thermoresistibile, M. fortuitum subsp. acetamidolyticum, M. canariasense, M. brisbanense, and M. novocastrense.</title>
        <authorList>
            <person name="Katahira K."/>
            <person name="Ogura Y."/>
            <person name="Gotoh Y."/>
            <person name="Hayashi T."/>
        </authorList>
    </citation>
    <scope>NUCLEOTIDE SEQUENCE [LARGE SCALE GENOMIC DNA]</scope>
    <source>
        <strain evidence="1 2">JCM6368</strain>
    </source>
</reference>
<dbReference type="EMBL" id="BCSZ01000055">
    <property type="protein sequence ID" value="GAT05330.1"/>
    <property type="molecule type" value="Genomic_DNA"/>
</dbReference>
<sequence length="67" mass="7573">MVWPVSEPSMPAVRQKPRGNAELADLMLIVRPHWSKVRTFTDAERDEAEQYAAEHRGIVESLPLSDG</sequence>
<dbReference type="Proteomes" id="UP000069705">
    <property type="component" value="Unassembled WGS sequence"/>
</dbReference>
<comment type="caution">
    <text evidence="1">The sequence shown here is derived from an EMBL/GenBank/DDBJ whole genome shotgun (WGS) entry which is preliminary data.</text>
</comment>
<accession>A0A100WVT0</accession>
<evidence type="ECO:0000313" key="2">
    <source>
        <dbReference type="Proteomes" id="UP000069705"/>
    </source>
</evidence>
<dbReference type="AlphaFoldDB" id="A0A100WVT0"/>
<protein>
    <submittedName>
        <fullName evidence="1">Uncharacterized protein</fullName>
    </submittedName>
</protein>
<name>A0A100WVT0_MYCFO</name>
<proteinExistence type="predicted"/>
<gene>
    <name evidence="1" type="ORF">RMCFA_5441</name>
</gene>
<reference evidence="2" key="2">
    <citation type="submission" date="2016-02" db="EMBL/GenBank/DDBJ databases">
        <title>Draft genome sequence of five rapidly growing Mycobacterium species.</title>
        <authorList>
            <person name="Katahira K."/>
            <person name="Gotou Y."/>
            <person name="Iida K."/>
            <person name="Ogura Y."/>
            <person name="Hayashi T."/>
        </authorList>
    </citation>
    <scope>NUCLEOTIDE SEQUENCE [LARGE SCALE GENOMIC DNA]</scope>
    <source>
        <strain evidence="2">JCM6368</strain>
    </source>
</reference>
<evidence type="ECO:0000313" key="1">
    <source>
        <dbReference type="EMBL" id="GAT05330.1"/>
    </source>
</evidence>